<evidence type="ECO:0000256" key="8">
    <source>
        <dbReference type="ARBA" id="ARBA00022490"/>
    </source>
</evidence>
<evidence type="ECO:0000256" key="6">
    <source>
        <dbReference type="ARBA" id="ARBA00011757"/>
    </source>
</evidence>
<name>A0A2T7D7V7_9POAL</name>
<comment type="catalytic activity">
    <reaction evidence="1">
        <text>Exonucleolytic cleavage of poly(A) to 5'-AMP.</text>
        <dbReference type="EC" id="3.1.13.4"/>
    </reaction>
</comment>
<evidence type="ECO:0000256" key="11">
    <source>
        <dbReference type="ARBA" id="ARBA00022801"/>
    </source>
</evidence>
<evidence type="ECO:0000256" key="12">
    <source>
        <dbReference type="ARBA" id="ARBA00022839"/>
    </source>
</evidence>
<evidence type="ECO:0000256" key="4">
    <source>
        <dbReference type="ARBA" id="ARBA00004496"/>
    </source>
</evidence>
<evidence type="ECO:0000256" key="7">
    <source>
        <dbReference type="ARBA" id="ARBA00012161"/>
    </source>
</evidence>
<protein>
    <recommendedName>
        <fullName evidence="7">poly(A)-specific ribonuclease</fullName>
        <ecNumber evidence="7">3.1.13.4</ecNumber>
    </recommendedName>
</protein>
<keyword evidence="13" id="KW-0694">RNA-binding</keyword>
<keyword evidence="12" id="KW-0269">Exonuclease</keyword>
<dbReference type="GO" id="GO:0005634">
    <property type="term" value="C:nucleus"/>
    <property type="evidence" value="ECO:0007669"/>
    <property type="project" value="UniProtKB-SubCell"/>
</dbReference>
<keyword evidence="11" id="KW-0378">Hydrolase</keyword>
<dbReference type="STRING" id="1504633.A0A2T7D7V7"/>
<comment type="function">
    <text evidence="17">Ubiquitous transcription factor required for a diverse set of processes. It is a component of the CCR4 complex involved in the control of gene expression.</text>
</comment>
<proteinExistence type="inferred from homology"/>
<gene>
    <name evidence="18" type="ORF">GQ55_6G205200</name>
</gene>
<dbReference type="InterPro" id="IPR039637">
    <property type="entry name" value="CNOT7/CNOT8/Pop2"/>
</dbReference>
<dbReference type="OrthoDB" id="1164111at2759"/>
<dbReference type="Gene3D" id="3.30.420.10">
    <property type="entry name" value="Ribonuclease H-like superfamily/Ribonuclease H"/>
    <property type="match status" value="1"/>
</dbReference>
<dbReference type="GO" id="GO:0003723">
    <property type="term" value="F:RNA binding"/>
    <property type="evidence" value="ECO:0007669"/>
    <property type="project" value="UniProtKB-KW"/>
</dbReference>
<dbReference type="GO" id="GO:0004535">
    <property type="term" value="F:poly(A)-specific ribonuclease activity"/>
    <property type="evidence" value="ECO:0007669"/>
    <property type="project" value="UniProtKB-EC"/>
</dbReference>
<accession>A0A2T7D7V7</accession>
<dbReference type="PANTHER" id="PTHR10797">
    <property type="entry name" value="CCR4-NOT TRANSCRIPTION COMPLEX SUBUNIT"/>
    <property type="match status" value="1"/>
</dbReference>
<evidence type="ECO:0000256" key="3">
    <source>
        <dbReference type="ARBA" id="ARBA00004123"/>
    </source>
</evidence>
<evidence type="ECO:0000256" key="17">
    <source>
        <dbReference type="ARBA" id="ARBA00025148"/>
    </source>
</evidence>
<dbReference type="GO" id="GO:0046872">
    <property type="term" value="F:metal ion binding"/>
    <property type="evidence" value="ECO:0007669"/>
    <property type="project" value="UniProtKB-KW"/>
</dbReference>
<sequence length="284" mass="31429">MAALPPAAEGPDAVEIRDVWAGNLEEEFAVIREVIDEYPYVGMDTEFPGFVLQPSGRFFCQSDVNYASLAGNVNVLKLIQLGLTLSNEAGALPPFGTGGRGCVWQFNFRGFDQRTDPYSANSVDMLRNSGIDFDRFAAEGVDSTRFAELMMSSGVVLNDNIQWATFHSGHDFGYVLRLLTGREMPNTLDEFLKLTKTFFPVLYDIKQLMKYCAGLYGGLNKLGELLKVERVGISHQAGSDSLMTLRCFLKVKNLYLKESVKLYDGLLYGLIPGEGVIKHGPLPI</sequence>
<comment type="cofactor">
    <cofactor evidence="2">
        <name>a divalent metal cation</name>
        <dbReference type="ChEBI" id="CHEBI:60240"/>
    </cofactor>
</comment>
<keyword evidence="10" id="KW-0479">Metal-binding</keyword>
<evidence type="ECO:0000256" key="9">
    <source>
        <dbReference type="ARBA" id="ARBA00022722"/>
    </source>
</evidence>
<comment type="subcellular location">
    <subcellularLocation>
        <location evidence="4">Cytoplasm</location>
    </subcellularLocation>
    <subcellularLocation>
        <location evidence="3">Nucleus</location>
    </subcellularLocation>
</comment>
<dbReference type="InterPro" id="IPR036397">
    <property type="entry name" value="RNaseH_sf"/>
</dbReference>
<dbReference type="AlphaFoldDB" id="A0A2T7D7V7"/>
<evidence type="ECO:0000313" key="19">
    <source>
        <dbReference type="Proteomes" id="UP000244336"/>
    </source>
</evidence>
<keyword evidence="9" id="KW-0540">Nuclease</keyword>
<evidence type="ECO:0000256" key="16">
    <source>
        <dbReference type="ARBA" id="ARBA00023242"/>
    </source>
</evidence>
<evidence type="ECO:0000256" key="10">
    <source>
        <dbReference type="ARBA" id="ARBA00022723"/>
    </source>
</evidence>
<dbReference type="Proteomes" id="UP000244336">
    <property type="component" value="Chromosome 6"/>
</dbReference>
<evidence type="ECO:0000256" key="13">
    <source>
        <dbReference type="ARBA" id="ARBA00022884"/>
    </source>
</evidence>
<dbReference type="SUPFAM" id="SSF53098">
    <property type="entry name" value="Ribonuclease H-like"/>
    <property type="match status" value="1"/>
</dbReference>
<comment type="similarity">
    <text evidence="5">Belongs to the CAF1 family.</text>
</comment>
<comment type="subunit">
    <text evidence="6">Component of the CCR4-NOT complex, at least composed of CRR4 and CAF1 proteins.</text>
</comment>
<evidence type="ECO:0000256" key="2">
    <source>
        <dbReference type="ARBA" id="ARBA00001968"/>
    </source>
</evidence>
<dbReference type="Pfam" id="PF04857">
    <property type="entry name" value="CAF1"/>
    <property type="match status" value="1"/>
</dbReference>
<keyword evidence="16" id="KW-0539">Nucleus</keyword>
<keyword evidence="14" id="KW-0805">Transcription regulation</keyword>
<evidence type="ECO:0000256" key="5">
    <source>
        <dbReference type="ARBA" id="ARBA00008372"/>
    </source>
</evidence>
<dbReference type="EC" id="3.1.13.4" evidence="7"/>
<keyword evidence="8" id="KW-0963">Cytoplasm</keyword>
<dbReference type="GO" id="GO:0005737">
    <property type="term" value="C:cytoplasm"/>
    <property type="evidence" value="ECO:0007669"/>
    <property type="project" value="UniProtKB-SubCell"/>
</dbReference>
<evidence type="ECO:0000256" key="15">
    <source>
        <dbReference type="ARBA" id="ARBA00023163"/>
    </source>
</evidence>
<dbReference type="GO" id="GO:0030014">
    <property type="term" value="C:CCR4-NOT complex"/>
    <property type="evidence" value="ECO:0007669"/>
    <property type="project" value="InterPro"/>
</dbReference>
<dbReference type="InterPro" id="IPR012337">
    <property type="entry name" value="RNaseH-like_sf"/>
</dbReference>
<evidence type="ECO:0000313" key="18">
    <source>
        <dbReference type="EMBL" id="PUZ51654.1"/>
    </source>
</evidence>
<dbReference type="Gramene" id="PUZ51654">
    <property type="protein sequence ID" value="PUZ51654"/>
    <property type="gene ID" value="GQ55_6G205200"/>
</dbReference>
<organism evidence="18 19">
    <name type="scientific">Panicum hallii var. hallii</name>
    <dbReference type="NCBI Taxonomy" id="1504633"/>
    <lineage>
        <taxon>Eukaryota</taxon>
        <taxon>Viridiplantae</taxon>
        <taxon>Streptophyta</taxon>
        <taxon>Embryophyta</taxon>
        <taxon>Tracheophyta</taxon>
        <taxon>Spermatophyta</taxon>
        <taxon>Magnoliopsida</taxon>
        <taxon>Liliopsida</taxon>
        <taxon>Poales</taxon>
        <taxon>Poaceae</taxon>
        <taxon>PACMAD clade</taxon>
        <taxon>Panicoideae</taxon>
        <taxon>Panicodae</taxon>
        <taxon>Paniceae</taxon>
        <taxon>Panicinae</taxon>
        <taxon>Panicum</taxon>
        <taxon>Panicum sect. Panicum</taxon>
    </lineage>
</organism>
<keyword evidence="19" id="KW-1185">Reference proteome</keyword>
<evidence type="ECO:0000256" key="14">
    <source>
        <dbReference type="ARBA" id="ARBA00023015"/>
    </source>
</evidence>
<keyword evidence="15" id="KW-0804">Transcription</keyword>
<reference evidence="18 19" key="1">
    <citation type="submission" date="2018-04" db="EMBL/GenBank/DDBJ databases">
        <title>WGS assembly of Panicum hallii var. hallii HAL2.</title>
        <authorList>
            <person name="Lovell J."/>
            <person name="Jenkins J."/>
            <person name="Lowry D."/>
            <person name="Mamidi S."/>
            <person name="Sreedasyam A."/>
            <person name="Weng X."/>
            <person name="Barry K."/>
            <person name="Bonette J."/>
            <person name="Campitelli B."/>
            <person name="Daum C."/>
            <person name="Gordon S."/>
            <person name="Gould B."/>
            <person name="Lipzen A."/>
            <person name="MacQueen A."/>
            <person name="Palacio-Mejia J."/>
            <person name="Plott C."/>
            <person name="Shakirov E."/>
            <person name="Shu S."/>
            <person name="Yoshinaga Y."/>
            <person name="Zane M."/>
            <person name="Rokhsar D."/>
            <person name="Grimwood J."/>
            <person name="Schmutz J."/>
            <person name="Juenger T."/>
        </authorList>
    </citation>
    <scope>NUCLEOTIDE SEQUENCE [LARGE SCALE GENOMIC DNA]</scope>
    <source>
        <strain evidence="19">cv. HAL2</strain>
    </source>
</reference>
<dbReference type="InterPro" id="IPR006941">
    <property type="entry name" value="RNase_CAF1"/>
</dbReference>
<evidence type="ECO:0000256" key="1">
    <source>
        <dbReference type="ARBA" id="ARBA00001663"/>
    </source>
</evidence>
<dbReference type="EMBL" id="CM009754">
    <property type="protein sequence ID" value="PUZ51654.1"/>
    <property type="molecule type" value="Genomic_DNA"/>
</dbReference>